<feature type="non-terminal residue" evidence="1">
    <location>
        <position position="118"/>
    </location>
</feature>
<dbReference type="EMBL" id="BARU01038920">
    <property type="protein sequence ID" value="GAH89003.1"/>
    <property type="molecule type" value="Genomic_DNA"/>
</dbReference>
<organism evidence="1">
    <name type="scientific">marine sediment metagenome</name>
    <dbReference type="NCBI Taxonomy" id="412755"/>
    <lineage>
        <taxon>unclassified sequences</taxon>
        <taxon>metagenomes</taxon>
        <taxon>ecological metagenomes</taxon>
    </lineage>
</organism>
<evidence type="ECO:0000313" key="1">
    <source>
        <dbReference type="EMBL" id="GAH89003.1"/>
    </source>
</evidence>
<protein>
    <submittedName>
        <fullName evidence="1">Uncharacterized protein</fullName>
    </submittedName>
</protein>
<name>X1L4D7_9ZZZZ</name>
<sequence>MLYSSSSTEVWSDTDWNDPCESQEDFTIQNPNPLLGNRYMLIVGSYFSGFQGYIEGNVTIMNKATGENQTFKIYIDATTYIASWDSDHFVVILPPGEYTLFWQTTPIGIDYYIYSHGW</sequence>
<dbReference type="AlphaFoldDB" id="X1L4D7"/>
<gene>
    <name evidence="1" type="ORF">S03H2_60406</name>
</gene>
<proteinExistence type="predicted"/>
<comment type="caution">
    <text evidence="1">The sequence shown here is derived from an EMBL/GenBank/DDBJ whole genome shotgun (WGS) entry which is preliminary data.</text>
</comment>
<accession>X1L4D7</accession>
<reference evidence="1" key="1">
    <citation type="journal article" date="2014" name="Front. Microbiol.">
        <title>High frequency of phylogenetically diverse reductive dehalogenase-homologous genes in deep subseafloor sedimentary metagenomes.</title>
        <authorList>
            <person name="Kawai M."/>
            <person name="Futagami T."/>
            <person name="Toyoda A."/>
            <person name="Takaki Y."/>
            <person name="Nishi S."/>
            <person name="Hori S."/>
            <person name="Arai W."/>
            <person name="Tsubouchi T."/>
            <person name="Morono Y."/>
            <person name="Uchiyama I."/>
            <person name="Ito T."/>
            <person name="Fujiyama A."/>
            <person name="Inagaki F."/>
            <person name="Takami H."/>
        </authorList>
    </citation>
    <scope>NUCLEOTIDE SEQUENCE</scope>
    <source>
        <strain evidence="1">Expedition CK06-06</strain>
    </source>
</reference>